<name>A0AA88KY24_NAELO</name>
<evidence type="ECO:0000256" key="1">
    <source>
        <dbReference type="ARBA" id="ARBA00023125"/>
    </source>
</evidence>
<reference evidence="5 6" key="1">
    <citation type="journal article" date="2018" name="BMC Genomics">
        <title>The genome of Naegleria lovaniensis, the basis for a comparative approach to unravel pathogenicity factors of the human pathogenic amoeba N. fowleri.</title>
        <authorList>
            <person name="Liechti N."/>
            <person name="Schurch N."/>
            <person name="Bruggmann R."/>
            <person name="Wittwer M."/>
        </authorList>
    </citation>
    <scope>NUCLEOTIDE SEQUENCE [LARGE SCALE GENOMIC DNA]</scope>
    <source>
        <strain evidence="5 6">ATCC 30569</strain>
    </source>
</reference>
<keyword evidence="1 2" id="KW-0238">DNA-binding</keyword>
<evidence type="ECO:0000313" key="6">
    <source>
        <dbReference type="Proteomes" id="UP000816034"/>
    </source>
</evidence>
<comment type="caution">
    <text evidence="5">The sequence shown here is derived from an EMBL/GenBank/DDBJ whole genome shotgun (WGS) entry which is preliminary data.</text>
</comment>
<dbReference type="GO" id="GO:0003677">
    <property type="term" value="F:DNA binding"/>
    <property type="evidence" value="ECO:0007669"/>
    <property type="project" value="UniProtKB-UniRule"/>
</dbReference>
<dbReference type="EMBL" id="PYSW02000002">
    <property type="protein sequence ID" value="KAG2393625.1"/>
    <property type="molecule type" value="Genomic_DNA"/>
</dbReference>
<dbReference type="Pfam" id="PF00505">
    <property type="entry name" value="HMG_box"/>
    <property type="match status" value="1"/>
</dbReference>
<dbReference type="SMART" id="SM00398">
    <property type="entry name" value="HMG"/>
    <property type="match status" value="2"/>
</dbReference>
<dbReference type="PANTHER" id="PTHR48112">
    <property type="entry name" value="HIGH MOBILITY GROUP PROTEIN DSP1"/>
    <property type="match status" value="1"/>
</dbReference>
<evidence type="ECO:0000256" key="3">
    <source>
        <dbReference type="SAM" id="MobiDB-lite"/>
    </source>
</evidence>
<gene>
    <name evidence="5" type="ORF">C9374_007156</name>
</gene>
<dbReference type="GeneID" id="68099610"/>
<dbReference type="AlphaFoldDB" id="A0AA88KY24"/>
<organism evidence="5 6">
    <name type="scientific">Naegleria lovaniensis</name>
    <name type="common">Amoeba</name>
    <dbReference type="NCBI Taxonomy" id="51637"/>
    <lineage>
        <taxon>Eukaryota</taxon>
        <taxon>Discoba</taxon>
        <taxon>Heterolobosea</taxon>
        <taxon>Tetramitia</taxon>
        <taxon>Eutetramitia</taxon>
        <taxon>Vahlkampfiidae</taxon>
        <taxon>Naegleria</taxon>
    </lineage>
</organism>
<dbReference type="Gene3D" id="1.10.30.10">
    <property type="entry name" value="High mobility group box domain"/>
    <property type="match status" value="2"/>
</dbReference>
<evidence type="ECO:0000313" key="5">
    <source>
        <dbReference type="EMBL" id="KAG2393625.1"/>
    </source>
</evidence>
<accession>A0AA88KY24</accession>
<dbReference type="SUPFAM" id="SSF47095">
    <property type="entry name" value="HMG-box"/>
    <property type="match status" value="2"/>
</dbReference>
<dbReference type="RefSeq" id="XP_044555519.1">
    <property type="nucleotide sequence ID" value="XM_044697096.1"/>
</dbReference>
<evidence type="ECO:0000256" key="2">
    <source>
        <dbReference type="PROSITE-ProRule" id="PRU00267"/>
    </source>
</evidence>
<feature type="DNA-binding region" description="HMG box" evidence="2">
    <location>
        <begin position="213"/>
        <end position="281"/>
    </location>
</feature>
<keyword evidence="2" id="KW-0539">Nucleus</keyword>
<sequence length="330" mass="38441">MKSSLLMFSGTSFFRKLHNIITKTIPKTHSVNKCSYSLSIGVSLITHHQNNYHTSTLSFARKNTKKETTSSRLSEFQNKLKEMNLSAITTELPPAVPTTFEERLQHLSSKKQNTKNMVPKRIRDTNRLPSTYCLYVKANWEQAKDDYFSNPEYFDNLYPDVKGRFNLMTAKILSAKWKTMGPEERSKYRDEFVKSQEVRKAEIEAATPEWKLLKKPRPPFILFKMEIFESVKKQFPNMNLRQLNLITAELYRNLPEEKKAHYRNTTQKERAEYYRKKAEVLARTNPSQTTPSLGNISSPPPSPTSMEDIESIMADVPLDYFEDDDTFTKH</sequence>
<dbReference type="InterPro" id="IPR009071">
    <property type="entry name" value="HMG_box_dom"/>
</dbReference>
<evidence type="ECO:0000259" key="4">
    <source>
        <dbReference type="PROSITE" id="PS50118"/>
    </source>
</evidence>
<feature type="region of interest" description="Disordered" evidence="3">
    <location>
        <begin position="283"/>
        <end position="308"/>
    </location>
</feature>
<dbReference type="CDD" id="cd00084">
    <property type="entry name" value="HMG-box_SF"/>
    <property type="match status" value="2"/>
</dbReference>
<feature type="compositionally biased region" description="Polar residues" evidence="3">
    <location>
        <begin position="284"/>
        <end position="297"/>
    </location>
</feature>
<keyword evidence="6" id="KW-1185">Reference proteome</keyword>
<proteinExistence type="predicted"/>
<protein>
    <recommendedName>
        <fullName evidence="4">HMG box domain-containing protein</fullName>
    </recommendedName>
</protein>
<dbReference type="InterPro" id="IPR036910">
    <property type="entry name" value="HMG_box_dom_sf"/>
</dbReference>
<dbReference type="PROSITE" id="PS50118">
    <property type="entry name" value="HMG_BOX_2"/>
    <property type="match status" value="1"/>
</dbReference>
<feature type="domain" description="HMG box" evidence="4">
    <location>
        <begin position="213"/>
        <end position="281"/>
    </location>
</feature>
<dbReference type="GO" id="GO:0005634">
    <property type="term" value="C:nucleus"/>
    <property type="evidence" value="ECO:0007669"/>
    <property type="project" value="UniProtKB-UniRule"/>
</dbReference>
<dbReference type="Proteomes" id="UP000816034">
    <property type="component" value="Unassembled WGS sequence"/>
</dbReference>
<dbReference type="InterPro" id="IPR050342">
    <property type="entry name" value="HMGB"/>
</dbReference>